<dbReference type="RefSeq" id="WP_192527013.1">
    <property type="nucleotide sequence ID" value="NZ_RRZC01000004.1"/>
</dbReference>
<comment type="similarity">
    <text evidence="1">Belongs to the bacterial reverse transcriptase family.</text>
</comment>
<dbReference type="InterPro" id="IPR043128">
    <property type="entry name" value="Rev_trsase/Diguanyl_cyclase"/>
</dbReference>
<evidence type="ECO:0000259" key="2">
    <source>
        <dbReference type="PROSITE" id="PS50878"/>
    </source>
</evidence>
<reference evidence="3 4" key="1">
    <citation type="submission" date="2020-07" db="EMBL/GenBank/DDBJ databases">
        <title>Halophilic bacteria isolated from french cheeses.</title>
        <authorList>
            <person name="Kothe C.I."/>
            <person name="Farah-Kraiem B."/>
            <person name="Renault P."/>
            <person name="Dridi B."/>
        </authorList>
    </citation>
    <scope>NUCLEOTIDE SEQUENCE [LARGE SCALE GENOMIC DNA]</scope>
    <source>
        <strain evidence="3 4">FME16</strain>
    </source>
</reference>
<dbReference type="SUPFAM" id="SSF56672">
    <property type="entry name" value="DNA/RNA polymerases"/>
    <property type="match status" value="1"/>
</dbReference>
<dbReference type="Pfam" id="PF00078">
    <property type="entry name" value="RVT_1"/>
    <property type="match status" value="1"/>
</dbReference>
<evidence type="ECO:0000256" key="1">
    <source>
        <dbReference type="ARBA" id="ARBA00034120"/>
    </source>
</evidence>
<gene>
    <name evidence="3" type="ORF">EI163_05710</name>
</gene>
<organism evidence="3 4">
    <name type="scientific">Halomonas citrativorans</name>
    <dbReference type="NCBI Taxonomy" id="2742612"/>
    <lineage>
        <taxon>Bacteria</taxon>
        <taxon>Pseudomonadati</taxon>
        <taxon>Pseudomonadota</taxon>
        <taxon>Gammaproteobacteria</taxon>
        <taxon>Oceanospirillales</taxon>
        <taxon>Halomonadaceae</taxon>
        <taxon>Halomonas</taxon>
    </lineage>
</organism>
<evidence type="ECO:0000313" key="4">
    <source>
        <dbReference type="Proteomes" id="UP000754821"/>
    </source>
</evidence>
<dbReference type="PANTHER" id="PTHR34047">
    <property type="entry name" value="NUCLEAR INTRON MATURASE 1, MITOCHONDRIAL-RELATED"/>
    <property type="match status" value="1"/>
</dbReference>
<dbReference type="Gene3D" id="3.30.70.270">
    <property type="match status" value="1"/>
</dbReference>
<keyword evidence="4" id="KW-1185">Reference proteome</keyword>
<name>A0ABR9FAG5_9GAMM</name>
<evidence type="ECO:0000313" key="3">
    <source>
        <dbReference type="EMBL" id="MBE0403054.1"/>
    </source>
</evidence>
<proteinExistence type="inferred from homology"/>
<dbReference type="Proteomes" id="UP000754821">
    <property type="component" value="Unassembled WGS sequence"/>
</dbReference>
<feature type="domain" description="Reverse transcriptase" evidence="2">
    <location>
        <begin position="75"/>
        <end position="308"/>
    </location>
</feature>
<comment type="caution">
    <text evidence="3">The sequence shown here is derived from an EMBL/GenBank/DDBJ whole genome shotgun (WGS) entry which is preliminary data.</text>
</comment>
<dbReference type="PROSITE" id="PS50878">
    <property type="entry name" value="RT_POL"/>
    <property type="match status" value="1"/>
</dbReference>
<dbReference type="InterPro" id="IPR043502">
    <property type="entry name" value="DNA/RNA_pol_sf"/>
</dbReference>
<dbReference type="InterPro" id="IPR000477">
    <property type="entry name" value="RT_dom"/>
</dbReference>
<dbReference type="EMBL" id="RRZC01000004">
    <property type="protein sequence ID" value="MBE0403054.1"/>
    <property type="molecule type" value="Genomic_DNA"/>
</dbReference>
<dbReference type="CDD" id="cd01651">
    <property type="entry name" value="RT_G2_intron"/>
    <property type="match status" value="1"/>
</dbReference>
<dbReference type="PANTHER" id="PTHR34047:SF8">
    <property type="entry name" value="PROTEIN YKFC"/>
    <property type="match status" value="1"/>
</dbReference>
<sequence>MDSARLFLPAGVQRAWRDKGVTRSALNITAKNECLRHAWNSLYANTPVRTRPVTGVDNINVQDFKAEESQFIASISNKIRSGSFKFSPLKANFVPKGDGGIRVICVPTVSDRVVQKTLGNTLFDLGYSLNNSVNHGFVRKKSVKTAIKQVIRVRSNNPWAFKIDISSFFDKLDRALLIDKIKKEIKHRSLHEILVSAACLEILASRADEEKLYRLGIVKGCGVRQGMPLSPFFANLYLKEFDEFVERKQLPVVRYADDIIGFSDNEAQCLIAMGSCEDKLISIGLSLKKEKTILASPSQTVDFLGLGIARINKQYQPLVTNIQLERIKERIAQYSNLGFCARRNINLKNVLTRMDQLVLTYDMIYSEASNKNKVLDVVKSAKEKTIKDLFRKNFNLDYKNLTKDQRRFLGMSSLI</sequence>
<protein>
    <recommendedName>
        <fullName evidence="2">Reverse transcriptase domain-containing protein</fullName>
    </recommendedName>
</protein>
<dbReference type="InterPro" id="IPR051083">
    <property type="entry name" value="GrpII_Intron_Splice-Mob/Def"/>
</dbReference>
<accession>A0ABR9FAG5</accession>